<protein>
    <submittedName>
        <fullName evidence="2">DUF2116 family Zn-ribbon domain-containing protein</fullName>
    </submittedName>
</protein>
<dbReference type="Proteomes" id="UP000633365">
    <property type="component" value="Unassembled WGS sequence"/>
</dbReference>
<gene>
    <name evidence="2" type="ORF">JKK62_03565</name>
</gene>
<dbReference type="AlphaFoldDB" id="A0A934WR18"/>
<dbReference type="EMBL" id="JAEQMG010000041">
    <property type="protein sequence ID" value="MBK6087739.1"/>
    <property type="molecule type" value="Genomic_DNA"/>
</dbReference>
<evidence type="ECO:0000256" key="1">
    <source>
        <dbReference type="SAM" id="Phobius"/>
    </source>
</evidence>
<evidence type="ECO:0000313" key="2">
    <source>
        <dbReference type="EMBL" id="MBK6087739.1"/>
    </source>
</evidence>
<keyword evidence="1" id="KW-1133">Transmembrane helix</keyword>
<organism evidence="2 3">
    <name type="scientific">Ruminococcus difficilis</name>
    <dbReference type="NCBI Taxonomy" id="2763069"/>
    <lineage>
        <taxon>Bacteria</taxon>
        <taxon>Bacillati</taxon>
        <taxon>Bacillota</taxon>
        <taxon>Clostridia</taxon>
        <taxon>Eubacteriales</taxon>
        <taxon>Oscillospiraceae</taxon>
        <taxon>Ruminococcus</taxon>
    </lineage>
</organism>
<comment type="caution">
    <text evidence="2">The sequence shown here is derived from an EMBL/GenBank/DDBJ whole genome shotgun (WGS) entry which is preliminary data.</text>
</comment>
<dbReference type="RefSeq" id="WP_186833481.1">
    <property type="nucleotide sequence ID" value="NZ_JAEQMG010000041.1"/>
</dbReference>
<accession>A0A934WR18</accession>
<proteinExistence type="predicted"/>
<keyword evidence="1" id="KW-0472">Membrane</keyword>
<keyword evidence="3" id="KW-1185">Reference proteome</keyword>
<dbReference type="InterPro" id="IPR019216">
    <property type="entry name" value="DUF2116_treble_clef"/>
</dbReference>
<name>A0A934WR18_9FIRM</name>
<dbReference type="Pfam" id="PF09889">
    <property type="entry name" value="DUF2116"/>
    <property type="match status" value="1"/>
</dbReference>
<feature type="transmembrane region" description="Helical" evidence="1">
    <location>
        <begin position="66"/>
        <end position="85"/>
    </location>
</feature>
<evidence type="ECO:0000313" key="3">
    <source>
        <dbReference type="Proteomes" id="UP000633365"/>
    </source>
</evidence>
<feature type="transmembrane region" description="Helical" evidence="1">
    <location>
        <begin position="105"/>
        <end position="123"/>
    </location>
</feature>
<keyword evidence="1" id="KW-0812">Transmembrane</keyword>
<sequence>MKKCEYCAKEISYHEMFCSDECQNASNKFYEMREKYQKPFSVINGIFVLAIGICIFLYAFTKGIGAIGASVSMIILGVMYLFLPFPPEIMIHKFKLKKAIFLSRIIAGALILIAVVVLILYFTNVI</sequence>
<reference evidence="2" key="1">
    <citation type="submission" date="2021-01" db="EMBL/GenBank/DDBJ databases">
        <title>Genome public.</title>
        <authorList>
            <person name="Liu C."/>
            <person name="Sun Q."/>
        </authorList>
    </citation>
    <scope>NUCLEOTIDE SEQUENCE</scope>
    <source>
        <strain evidence="2">M6</strain>
    </source>
</reference>
<feature type="transmembrane region" description="Helical" evidence="1">
    <location>
        <begin position="40"/>
        <end position="60"/>
    </location>
</feature>